<dbReference type="AlphaFoldDB" id="A0A816HJX0"/>
<protein>
    <submittedName>
        <fullName evidence="2">Uncharacterized protein</fullName>
    </submittedName>
</protein>
<feature type="non-terminal residue" evidence="2">
    <location>
        <position position="1"/>
    </location>
</feature>
<dbReference type="EMBL" id="CAJNOJ010002164">
    <property type="protein sequence ID" value="CAF1557872.1"/>
    <property type="molecule type" value="Genomic_DNA"/>
</dbReference>
<gene>
    <name evidence="1" type="ORF">EDS130_LOCUS46417</name>
    <name evidence="2" type="ORF">XAT740_LOCUS62991</name>
</gene>
<name>A0A816HJX0_ADIRI</name>
<keyword evidence="3" id="KW-1185">Reference proteome</keyword>
<dbReference type="Proteomes" id="UP000663828">
    <property type="component" value="Unassembled WGS sequence"/>
</dbReference>
<accession>A0A816HJX0</accession>
<organism evidence="2 3">
    <name type="scientific">Adineta ricciae</name>
    <name type="common">Rotifer</name>
    <dbReference type="NCBI Taxonomy" id="249248"/>
    <lineage>
        <taxon>Eukaryota</taxon>
        <taxon>Metazoa</taxon>
        <taxon>Spiralia</taxon>
        <taxon>Gnathifera</taxon>
        <taxon>Rotifera</taxon>
        <taxon>Eurotatoria</taxon>
        <taxon>Bdelloidea</taxon>
        <taxon>Adinetida</taxon>
        <taxon>Adinetidae</taxon>
        <taxon>Adineta</taxon>
    </lineage>
</organism>
<evidence type="ECO:0000313" key="1">
    <source>
        <dbReference type="EMBL" id="CAF1557872.1"/>
    </source>
</evidence>
<evidence type="ECO:0000313" key="3">
    <source>
        <dbReference type="Proteomes" id="UP000663828"/>
    </source>
</evidence>
<evidence type="ECO:0000313" key="2">
    <source>
        <dbReference type="EMBL" id="CAF1688743.1"/>
    </source>
</evidence>
<reference evidence="2" key="1">
    <citation type="submission" date="2021-02" db="EMBL/GenBank/DDBJ databases">
        <authorList>
            <person name="Nowell W R."/>
        </authorList>
    </citation>
    <scope>NUCLEOTIDE SEQUENCE</scope>
</reference>
<proteinExistence type="predicted"/>
<dbReference type="Proteomes" id="UP000663852">
    <property type="component" value="Unassembled WGS sequence"/>
</dbReference>
<comment type="caution">
    <text evidence="2">The sequence shown here is derived from an EMBL/GenBank/DDBJ whole genome shotgun (WGS) entry which is preliminary data.</text>
</comment>
<sequence length="101" mass="11759">RLMSSERISVTRVSKAPNITSSTGILNELGWQQRRSSVHSENKDQPLTIRLAHSLGKMKMTDDSLNRFRRVFLDFDGRLLSKINPWNYQDRIILNNQFTPD</sequence>
<dbReference type="EMBL" id="CAJNOR010018587">
    <property type="protein sequence ID" value="CAF1688743.1"/>
    <property type="molecule type" value="Genomic_DNA"/>
</dbReference>